<keyword evidence="1" id="KW-0812">Transmembrane</keyword>
<dbReference type="InterPro" id="IPR010530">
    <property type="entry name" value="B12D"/>
</dbReference>
<keyword evidence="1" id="KW-0472">Membrane</keyword>
<accession>A0A2V1A7B6</accession>
<dbReference type="Proteomes" id="UP000244406">
    <property type="component" value="Unassembled WGS sequence"/>
</dbReference>
<comment type="caution">
    <text evidence="2">The sequence shown here is derived from an EMBL/GenBank/DDBJ whole genome shotgun (WGS) entry which is preliminary data.</text>
</comment>
<evidence type="ECO:0000313" key="2">
    <source>
        <dbReference type="EMBL" id="PVH13980.1"/>
    </source>
</evidence>
<reference evidence="2 3" key="1">
    <citation type="submission" date="2017-12" db="EMBL/GenBank/DDBJ databases">
        <title>Genome Sequence of the Amphotericin B-resistant Candida duobushaemulonii strain, B09383.</title>
        <authorList>
            <person name="Chow N.A."/>
            <person name="Gade L."/>
            <person name="Batra D."/>
            <person name="Rowe L.A."/>
            <person name="Loparev V.N."/>
            <person name="Litvintseva A.P."/>
        </authorList>
    </citation>
    <scope>NUCLEOTIDE SEQUENCE [LARGE SCALE GENOMIC DNA]</scope>
    <source>
        <strain evidence="2 3">B09383</strain>
    </source>
</reference>
<organism evidence="2 3">
    <name type="scientific">Candidozyma duobushaemuli</name>
    <dbReference type="NCBI Taxonomy" id="1231522"/>
    <lineage>
        <taxon>Eukaryota</taxon>
        <taxon>Fungi</taxon>
        <taxon>Dikarya</taxon>
        <taxon>Ascomycota</taxon>
        <taxon>Saccharomycotina</taxon>
        <taxon>Pichiomycetes</taxon>
        <taxon>Metschnikowiaceae</taxon>
        <taxon>Candidozyma</taxon>
    </lineage>
</organism>
<name>A0A2V1A7B6_9ASCO</name>
<gene>
    <name evidence="2" type="ORF">CXQ87_002102</name>
</gene>
<keyword evidence="1" id="KW-1133">Transmembrane helix</keyword>
<evidence type="ECO:0000256" key="1">
    <source>
        <dbReference type="SAM" id="Phobius"/>
    </source>
</evidence>
<proteinExistence type="predicted"/>
<dbReference type="RefSeq" id="XP_025334920.1">
    <property type="nucleotide sequence ID" value="XM_025480620.1"/>
</dbReference>
<dbReference type="EMBL" id="PKFP01000001">
    <property type="protein sequence ID" value="PVH13980.1"/>
    <property type="molecule type" value="Genomic_DNA"/>
</dbReference>
<keyword evidence="3" id="KW-1185">Reference proteome</keyword>
<feature type="transmembrane region" description="Helical" evidence="1">
    <location>
        <begin position="68"/>
        <end position="87"/>
    </location>
</feature>
<sequence>MTEFIRHGTYALVGRSMSLATTGSAVSFFSSKRSNSSTTPSSTMRAAQILLNQAKKNARPSVPIPVEMYPLFAACGVAVVSLGYFTYRHFAYDKQLRLWKNADLSRVDEVLNKAAEEEKSKSDE</sequence>
<dbReference type="VEuPathDB" id="FungiDB:CXQ87_002102"/>
<evidence type="ECO:0000313" key="3">
    <source>
        <dbReference type="Proteomes" id="UP000244406"/>
    </source>
</evidence>
<protein>
    <submittedName>
        <fullName evidence="2">Uncharacterized protein</fullName>
    </submittedName>
</protein>
<dbReference type="AlphaFoldDB" id="A0A2V1A7B6"/>
<dbReference type="Pfam" id="PF06522">
    <property type="entry name" value="B12D"/>
    <property type="match status" value="1"/>
</dbReference>
<dbReference type="GeneID" id="37002102"/>